<organism evidence="7 8">
    <name type="scientific">Bombiscardovia coagulans</name>
    <dbReference type="NCBI Taxonomy" id="686666"/>
    <lineage>
        <taxon>Bacteria</taxon>
        <taxon>Bacillati</taxon>
        <taxon>Actinomycetota</taxon>
        <taxon>Actinomycetes</taxon>
        <taxon>Bifidobacteriales</taxon>
        <taxon>Bifidobacteriaceae</taxon>
        <taxon>Bombiscardovia</taxon>
    </lineage>
</organism>
<evidence type="ECO:0000313" key="7">
    <source>
        <dbReference type="EMBL" id="OZG48997.1"/>
    </source>
</evidence>
<evidence type="ECO:0000256" key="1">
    <source>
        <dbReference type="ARBA" id="ARBA00005417"/>
    </source>
</evidence>
<evidence type="ECO:0000256" key="4">
    <source>
        <dbReference type="ARBA" id="ARBA00022840"/>
    </source>
</evidence>
<dbReference type="GO" id="GO:0005524">
    <property type="term" value="F:ATP binding"/>
    <property type="evidence" value="ECO:0007669"/>
    <property type="project" value="UniProtKB-KW"/>
</dbReference>
<keyword evidence="2" id="KW-0813">Transport</keyword>
<dbReference type="Gene3D" id="3.40.50.300">
    <property type="entry name" value="P-loop containing nucleotide triphosphate hydrolases"/>
    <property type="match status" value="1"/>
</dbReference>
<evidence type="ECO:0000256" key="2">
    <source>
        <dbReference type="ARBA" id="ARBA00022448"/>
    </source>
</evidence>
<dbReference type="InterPro" id="IPR003439">
    <property type="entry name" value="ABC_transporter-like_ATP-bd"/>
</dbReference>
<dbReference type="SMART" id="SM00382">
    <property type="entry name" value="AAA"/>
    <property type="match status" value="1"/>
</dbReference>
<evidence type="ECO:0000256" key="5">
    <source>
        <dbReference type="SAM" id="MobiDB-lite"/>
    </source>
</evidence>
<name>A0A261EQ73_9BIFI</name>
<keyword evidence="4 7" id="KW-0067">ATP-binding</keyword>
<dbReference type="OrthoDB" id="9804819at2"/>
<comment type="similarity">
    <text evidence="1">Belongs to the ABC transporter superfamily.</text>
</comment>
<evidence type="ECO:0000256" key="3">
    <source>
        <dbReference type="ARBA" id="ARBA00022741"/>
    </source>
</evidence>
<evidence type="ECO:0000259" key="6">
    <source>
        <dbReference type="PROSITE" id="PS50893"/>
    </source>
</evidence>
<dbReference type="InterPro" id="IPR003593">
    <property type="entry name" value="AAA+_ATPase"/>
</dbReference>
<protein>
    <submittedName>
        <fullName evidence="7">ATP-binding protein of ABC transporter system</fullName>
    </submittedName>
</protein>
<dbReference type="PROSITE" id="PS50893">
    <property type="entry name" value="ABC_TRANSPORTER_2"/>
    <property type="match status" value="1"/>
</dbReference>
<dbReference type="GO" id="GO:0016887">
    <property type="term" value="F:ATP hydrolysis activity"/>
    <property type="evidence" value="ECO:0007669"/>
    <property type="project" value="InterPro"/>
</dbReference>
<keyword evidence="8" id="KW-1185">Reference proteome</keyword>
<feature type="compositionally biased region" description="Low complexity" evidence="5">
    <location>
        <begin position="369"/>
        <end position="385"/>
    </location>
</feature>
<gene>
    <name evidence="7" type="ORF">BOCO_1233</name>
</gene>
<dbReference type="EMBL" id="MWWS01000007">
    <property type="protein sequence ID" value="OZG48997.1"/>
    <property type="molecule type" value="Genomic_DNA"/>
</dbReference>
<feature type="domain" description="ABC transporter" evidence="6">
    <location>
        <begin position="2"/>
        <end position="227"/>
    </location>
</feature>
<feature type="region of interest" description="Disordered" evidence="5">
    <location>
        <begin position="307"/>
        <end position="385"/>
    </location>
</feature>
<feature type="compositionally biased region" description="Polar residues" evidence="5">
    <location>
        <begin position="314"/>
        <end position="347"/>
    </location>
</feature>
<proteinExistence type="inferred from homology"/>
<dbReference type="InterPro" id="IPR027417">
    <property type="entry name" value="P-loop_NTPase"/>
</dbReference>
<dbReference type="Proteomes" id="UP000216004">
    <property type="component" value="Unassembled WGS sequence"/>
</dbReference>
<sequence>MITIEHLTKIFGAKNAIDDVSFTAEDGKVTGFLGPNGAGKSTTMRAALGLIRPTSGTALIDGKPFRQMSSPMREVGAVLNPRSAHKNRTARAHLEALALSNGISKHRVDEVMELAGITSVAKKKVGSFSLGMGQRLSIAAALLGDPQNLLFDEPVNGLDPEGVLWVRQLCRFYASQGKCVLLSSHLMSEVAQTADNLVIIGKGHILERTTVTQFISEHSSHAIRVATPEVNRLQGLLQGQPGVAFQLLPSNVQDSSGAQILRVTGMELKQLAQMAAAQQIALYEIHEEQASLEEAYMALTHGQEEYKTAPLPTPESTHYQAQPVQPHSQPISSAPNSYQQPPVQSQMPAMPIPQHIPPDARPSTQQYPNEIGNQTGNQNEEGGAR</sequence>
<evidence type="ECO:0000313" key="8">
    <source>
        <dbReference type="Proteomes" id="UP000216004"/>
    </source>
</evidence>
<keyword evidence="3" id="KW-0547">Nucleotide-binding</keyword>
<dbReference type="SUPFAM" id="SSF52540">
    <property type="entry name" value="P-loop containing nucleoside triphosphate hydrolases"/>
    <property type="match status" value="1"/>
</dbReference>
<reference evidence="7 8" key="1">
    <citation type="journal article" date="2017" name="BMC Genomics">
        <title>Comparative genomic and phylogenomic analyses of the Bifidobacteriaceae family.</title>
        <authorList>
            <person name="Lugli G.A."/>
            <person name="Milani C."/>
            <person name="Turroni F."/>
            <person name="Duranti S."/>
            <person name="Mancabelli L."/>
            <person name="Mangifesta M."/>
            <person name="Ferrario C."/>
            <person name="Modesto M."/>
            <person name="Mattarelli P."/>
            <person name="Jiri K."/>
            <person name="van Sinderen D."/>
            <person name="Ventura M."/>
        </authorList>
    </citation>
    <scope>NUCLEOTIDE SEQUENCE [LARGE SCALE GENOMIC DNA]</scope>
    <source>
        <strain evidence="7 8">DSM 22924</strain>
    </source>
</reference>
<dbReference type="Pfam" id="PF00005">
    <property type="entry name" value="ABC_tran"/>
    <property type="match status" value="1"/>
</dbReference>
<dbReference type="PANTHER" id="PTHR43335:SF4">
    <property type="entry name" value="ABC TRANSPORTER, ATP-BINDING PROTEIN"/>
    <property type="match status" value="1"/>
</dbReference>
<feature type="compositionally biased region" description="Pro residues" evidence="5">
    <location>
        <begin position="350"/>
        <end position="360"/>
    </location>
</feature>
<comment type="caution">
    <text evidence="7">The sequence shown here is derived from an EMBL/GenBank/DDBJ whole genome shotgun (WGS) entry which is preliminary data.</text>
</comment>
<accession>A0A261EQ73</accession>
<dbReference type="AlphaFoldDB" id="A0A261EQ73"/>
<dbReference type="PANTHER" id="PTHR43335">
    <property type="entry name" value="ABC TRANSPORTER, ATP-BINDING PROTEIN"/>
    <property type="match status" value="1"/>
</dbReference>